<sequence length="136" mass="15896">MNNYDDWEQVRFNVFQNPEAESKLTNANSLLVHQNVALLFKRNQPLDRRRNNPFHCSSGSMRPQSIQFAPFLDIQTLRVVSDRTDRSVREDSDQTRELYGEALEQFSFEKPREKFCLSASNSPRFPLLPVSSERNT</sequence>
<protein>
    <submittedName>
        <fullName evidence="1">Uncharacterized protein</fullName>
    </submittedName>
</protein>
<proteinExistence type="predicted"/>
<keyword evidence="2" id="KW-1185">Reference proteome</keyword>
<organism evidence="1 2">
    <name type="scientific">Nesidiocoris tenuis</name>
    <dbReference type="NCBI Taxonomy" id="355587"/>
    <lineage>
        <taxon>Eukaryota</taxon>
        <taxon>Metazoa</taxon>
        <taxon>Ecdysozoa</taxon>
        <taxon>Arthropoda</taxon>
        <taxon>Hexapoda</taxon>
        <taxon>Insecta</taxon>
        <taxon>Pterygota</taxon>
        <taxon>Neoptera</taxon>
        <taxon>Paraneoptera</taxon>
        <taxon>Hemiptera</taxon>
        <taxon>Heteroptera</taxon>
        <taxon>Panheteroptera</taxon>
        <taxon>Cimicomorpha</taxon>
        <taxon>Miridae</taxon>
        <taxon>Dicyphina</taxon>
        <taxon>Nesidiocoris</taxon>
    </lineage>
</organism>
<gene>
    <name evidence="1" type="ORF">NTJ_11147</name>
</gene>
<reference evidence="1 2" key="1">
    <citation type="submission" date="2023-09" db="EMBL/GenBank/DDBJ databases">
        <title>Nesidiocoris tenuis whole genome shotgun sequence.</title>
        <authorList>
            <person name="Shibata T."/>
            <person name="Shimoda M."/>
            <person name="Kobayashi T."/>
            <person name="Uehara T."/>
        </authorList>
    </citation>
    <scope>NUCLEOTIDE SEQUENCE [LARGE SCALE GENOMIC DNA]</scope>
    <source>
        <strain evidence="1 2">Japan</strain>
    </source>
</reference>
<accession>A0ABN7B6E6</accession>
<dbReference type="EMBL" id="AP028917">
    <property type="protein sequence ID" value="BES98332.1"/>
    <property type="molecule type" value="Genomic_DNA"/>
</dbReference>
<dbReference type="Proteomes" id="UP001307889">
    <property type="component" value="Chromosome 9"/>
</dbReference>
<evidence type="ECO:0000313" key="1">
    <source>
        <dbReference type="EMBL" id="BES98332.1"/>
    </source>
</evidence>
<name>A0ABN7B6E6_9HEMI</name>
<evidence type="ECO:0000313" key="2">
    <source>
        <dbReference type="Proteomes" id="UP001307889"/>
    </source>
</evidence>